<keyword evidence="2" id="KW-1185">Reference proteome</keyword>
<protein>
    <submittedName>
        <fullName evidence="1">Uncharacterized protein</fullName>
    </submittedName>
</protein>
<reference evidence="1 2" key="1">
    <citation type="submission" date="2021-08" db="EMBL/GenBank/DDBJ databases">
        <authorList>
            <person name="Peeters C."/>
        </authorList>
    </citation>
    <scope>NUCLEOTIDE SEQUENCE [LARGE SCALE GENOMIC DNA]</scope>
    <source>
        <strain evidence="1 2">LMG 32289</strain>
    </source>
</reference>
<dbReference type="EMBL" id="CAJZAG010000015">
    <property type="protein sequence ID" value="CAG9185813.1"/>
    <property type="molecule type" value="Genomic_DNA"/>
</dbReference>
<dbReference type="Proteomes" id="UP000706525">
    <property type="component" value="Unassembled WGS sequence"/>
</dbReference>
<name>A0ABN7ZKR6_9BURK</name>
<gene>
    <name evidence="1" type="ORF">LMG32289_06126</name>
</gene>
<evidence type="ECO:0000313" key="2">
    <source>
        <dbReference type="Proteomes" id="UP000706525"/>
    </source>
</evidence>
<organism evidence="1 2">
    <name type="scientific">Cupriavidus pampae</name>
    <dbReference type="NCBI Taxonomy" id="659251"/>
    <lineage>
        <taxon>Bacteria</taxon>
        <taxon>Pseudomonadati</taxon>
        <taxon>Pseudomonadota</taxon>
        <taxon>Betaproteobacteria</taxon>
        <taxon>Burkholderiales</taxon>
        <taxon>Burkholderiaceae</taxon>
        <taxon>Cupriavidus</taxon>
    </lineage>
</organism>
<accession>A0ABN7ZKR6</accession>
<comment type="caution">
    <text evidence="1">The sequence shown here is derived from an EMBL/GenBank/DDBJ whole genome shotgun (WGS) entry which is preliminary data.</text>
</comment>
<dbReference type="RefSeq" id="WP_223995153.1">
    <property type="nucleotide sequence ID" value="NZ_CAJZAG010000015.1"/>
</dbReference>
<proteinExistence type="predicted"/>
<evidence type="ECO:0000313" key="1">
    <source>
        <dbReference type="EMBL" id="CAG9185813.1"/>
    </source>
</evidence>
<sequence>MTAERCERGAQMLATVDGVAGPQVVESLAKSFSDFTRYVLQCPFGDIYT</sequence>